<name>A0A1R3H2S5_COCAP</name>
<dbReference type="Pfam" id="PF13966">
    <property type="entry name" value="zf-RVT"/>
    <property type="match status" value="1"/>
</dbReference>
<dbReference type="InterPro" id="IPR036397">
    <property type="entry name" value="RNaseH_sf"/>
</dbReference>
<proteinExistence type="predicted"/>
<dbReference type="CDD" id="cd06222">
    <property type="entry name" value="RNase_H_like"/>
    <property type="match status" value="1"/>
</dbReference>
<organism evidence="3 4">
    <name type="scientific">Corchorus capsularis</name>
    <name type="common">Jute</name>
    <dbReference type="NCBI Taxonomy" id="210143"/>
    <lineage>
        <taxon>Eukaryota</taxon>
        <taxon>Viridiplantae</taxon>
        <taxon>Streptophyta</taxon>
        <taxon>Embryophyta</taxon>
        <taxon>Tracheophyta</taxon>
        <taxon>Spermatophyta</taxon>
        <taxon>Magnoliopsida</taxon>
        <taxon>eudicotyledons</taxon>
        <taxon>Gunneridae</taxon>
        <taxon>Pentapetalae</taxon>
        <taxon>rosids</taxon>
        <taxon>malvids</taxon>
        <taxon>Malvales</taxon>
        <taxon>Malvaceae</taxon>
        <taxon>Grewioideae</taxon>
        <taxon>Apeibeae</taxon>
        <taxon>Corchorus</taxon>
    </lineage>
</organism>
<dbReference type="InterPro" id="IPR043502">
    <property type="entry name" value="DNA/RNA_pol_sf"/>
</dbReference>
<dbReference type="OrthoDB" id="3261222at2759"/>
<dbReference type="GO" id="GO:0004523">
    <property type="term" value="F:RNA-DNA hybrid ribonuclease activity"/>
    <property type="evidence" value="ECO:0007669"/>
    <property type="project" value="InterPro"/>
</dbReference>
<dbReference type="Proteomes" id="UP000188268">
    <property type="component" value="Unassembled WGS sequence"/>
</dbReference>
<evidence type="ECO:0000256" key="1">
    <source>
        <dbReference type="SAM" id="MobiDB-lite"/>
    </source>
</evidence>
<dbReference type="SUPFAM" id="SSF56219">
    <property type="entry name" value="DNase I-like"/>
    <property type="match status" value="1"/>
</dbReference>
<dbReference type="InterPro" id="IPR002156">
    <property type="entry name" value="RNaseH_domain"/>
</dbReference>
<evidence type="ECO:0000313" key="3">
    <source>
        <dbReference type="EMBL" id="OMO64639.1"/>
    </source>
</evidence>
<dbReference type="InterPro" id="IPR012337">
    <property type="entry name" value="RNaseH-like_sf"/>
</dbReference>
<dbReference type="InterPro" id="IPR036691">
    <property type="entry name" value="Endo/exonu/phosph_ase_sf"/>
</dbReference>
<dbReference type="SUPFAM" id="SSF56672">
    <property type="entry name" value="DNA/RNA polymerases"/>
    <property type="match status" value="1"/>
</dbReference>
<dbReference type="STRING" id="210143.A0A1R3H2S5"/>
<evidence type="ECO:0000313" key="4">
    <source>
        <dbReference type="Proteomes" id="UP000188268"/>
    </source>
</evidence>
<dbReference type="InterPro" id="IPR026960">
    <property type="entry name" value="RVT-Znf"/>
</dbReference>
<gene>
    <name evidence="3" type="ORF">CCACVL1_21626</name>
</gene>
<keyword evidence="4" id="KW-1185">Reference proteome</keyword>
<dbReference type="InterPro" id="IPR044730">
    <property type="entry name" value="RNase_H-like_dom_plant"/>
</dbReference>
<keyword evidence="3" id="KW-0808">Transferase</keyword>
<dbReference type="GO" id="GO:0003964">
    <property type="term" value="F:RNA-directed DNA polymerase activity"/>
    <property type="evidence" value="ECO:0007669"/>
    <property type="project" value="UniProtKB-KW"/>
</dbReference>
<reference evidence="3 4" key="1">
    <citation type="submission" date="2013-09" db="EMBL/GenBank/DDBJ databases">
        <title>Corchorus capsularis genome sequencing.</title>
        <authorList>
            <person name="Alam M."/>
            <person name="Haque M.S."/>
            <person name="Islam M.S."/>
            <person name="Emdad E.M."/>
            <person name="Islam M.M."/>
            <person name="Ahmed B."/>
            <person name="Halim A."/>
            <person name="Hossen Q.M.M."/>
            <person name="Hossain M.Z."/>
            <person name="Ahmed R."/>
            <person name="Khan M.M."/>
            <person name="Islam R."/>
            <person name="Rashid M.M."/>
            <person name="Khan S.A."/>
            <person name="Rahman M.S."/>
            <person name="Alam M."/>
        </authorList>
    </citation>
    <scope>NUCLEOTIDE SEQUENCE [LARGE SCALE GENOMIC DNA]</scope>
    <source>
        <strain evidence="4">cv. CVL-1</strain>
        <tissue evidence="3">Whole seedling</tissue>
    </source>
</reference>
<dbReference type="CDD" id="cd01650">
    <property type="entry name" value="RT_nLTR_like"/>
    <property type="match status" value="1"/>
</dbReference>
<feature type="region of interest" description="Disordered" evidence="1">
    <location>
        <begin position="353"/>
        <end position="425"/>
    </location>
</feature>
<sequence>MAAALSNLSRLSIQDGEGIVGASTEKQEAADNRVVIADEDWLEVSEGESVHFNLLGKLFSKRRANVEGLRVAMFQAWKPECDLVVKEASDNLYIFQFDDANERDRVLVNQPWSFNRSLLLLREFSGLQVPEEVNFDTCPIWMRVFKLPILLMTEKIGRAVGAAMGNVLEVDQSCSRYLRLRVSFNVNNPLMEEQACPLGTYQLKTQGFMTKKFSDYLRAETPDIMPRQFHSGASGSKLTGLGGRNNSRRNLTAAGSVDSRPGALLGHVDSQLLRGGAVGSVDSRPAALLGHVDSQLLRGGAGGAVANAVVSGERYGEANSRLFGVLVPTGKEVEENVESHTGLITRRLRDDSLNPEIEGRGNGSNQEAKSARKWRKLARGSVQEPDDKQATQSATREGKKRGFNGGIMASTGAGATKRSRDRDERQRGVIAISADKKELFSLELSGCRADPNSSSGGLALLWFNNVDISILSYSNSHIDAQIGSNMDNAWRFTSFYGRPETHRRNESWHLLRTLNANCSLPWLCAGDFNEITKSEEKVGGGLRPFTQMQNFSQVIEDCFFTSLPVIGPLMTWHKKLHGEFIFERLDRALITNSWLERFSHSTEKHVISNVSDHLPLVISIQEQPTVQWRGPKPFRFESMWCTPDGFEQVVREAWTNDGHKGISNNLMACKRALSTWNRSVFGNVRHKLEWKRKELGEMLEAGTNTERIEECKNDLNVLLHQEEVMWRQRSKALWFSQGDRNTRYFHSIASDRRKRNLILGIEDGAGEWKTTMADVENIACNYYKELFSSSNPSNEALDKVLALVPGRIDDQMRALLDAPFTATDIKEAVFQMQGEKAPGPDGFPPTFYQKCWSTVGKDVIEFALNFLNNGGSLSHINHTNIVLIPKIENPRTMKDFRPIALCNVLFKIISKTIANRLKLILPQIIGESQSAFVPDRMIFDNALIAFETIHFMCNKRSGKRAHLALKLDLSKAYDKVEWIFLEKCMYRLGFSSHWIELVMEGIRSVSYSILINGQQTARLSPTRGIRQGDPLSPYLFLFCMEAFSCLISNAEATNLIHGVAINRAAPSISHLFFADDSLIFLRAALDECEVVLNILHDFELATGQQVNIDKSAILFSSNISSGLQDSIMRRLGVSRVLERDKYLGLPIMIGKNKKQELNFIKERLLQRVASWRNKLFSIVGKAIMIHSIAQSIPVYLMSVFRFPKSFIHELNMIIAKFWWGSTNDNRKIHWMAWETMCVLKLDGGLGFRDFEAFNLALLAKQCWRLIHNQDSLCFRLFKGEVADIMDFEERRWRIDELMDIVVDEDVSRILCLPIPRLPGRDTLIWDASSSGNFSVKSAYYVARQILGHDVNIDDESRKLWRRVWGSSIPPKIHYFIWRLIWNLLPIKTNLQQRGMDIDDLCVVCGLSVESLGHVFFECCYSRQVGILLKQLEQARPKAISRVPARNDSWQAPGPGMVKINTDASFNQDTCQAGLGVGFRDSEGNVLVCACRKLSFISSPLYAEIHAILFGFELALEYDIDNCIFESDCLNAVSIINSNSPVWWEGACLIYEIRELVSLFDHCNFVHARREANELAHRMAQLEFDFVRCGSLPPSVCIPDFTN</sequence>
<dbReference type="OMA" id="RRWRIDE"/>
<dbReference type="GO" id="GO:0003676">
    <property type="term" value="F:nucleic acid binding"/>
    <property type="evidence" value="ECO:0007669"/>
    <property type="project" value="InterPro"/>
</dbReference>
<dbReference type="PROSITE" id="PS50878">
    <property type="entry name" value="RT_POL"/>
    <property type="match status" value="1"/>
</dbReference>
<dbReference type="Pfam" id="PF14111">
    <property type="entry name" value="DUF4283"/>
    <property type="match status" value="1"/>
</dbReference>
<dbReference type="Gramene" id="OMO64639">
    <property type="protein sequence ID" value="OMO64639"/>
    <property type="gene ID" value="CCACVL1_21626"/>
</dbReference>
<dbReference type="PANTHER" id="PTHR33116">
    <property type="entry name" value="REVERSE TRANSCRIPTASE ZINC-BINDING DOMAIN-CONTAINING PROTEIN-RELATED-RELATED"/>
    <property type="match status" value="1"/>
</dbReference>
<dbReference type="SUPFAM" id="SSF53098">
    <property type="entry name" value="Ribonuclease H-like"/>
    <property type="match status" value="1"/>
</dbReference>
<dbReference type="Gene3D" id="3.60.10.10">
    <property type="entry name" value="Endonuclease/exonuclease/phosphatase"/>
    <property type="match status" value="1"/>
</dbReference>
<feature type="domain" description="Reverse transcriptase" evidence="2">
    <location>
        <begin position="865"/>
        <end position="1147"/>
    </location>
</feature>
<feature type="region of interest" description="Disordered" evidence="1">
    <location>
        <begin position="228"/>
        <end position="256"/>
    </location>
</feature>
<dbReference type="PANTHER" id="PTHR33116:SF86">
    <property type="entry name" value="REVERSE TRANSCRIPTASE DOMAIN-CONTAINING PROTEIN"/>
    <property type="match status" value="1"/>
</dbReference>
<dbReference type="Pfam" id="PF03372">
    <property type="entry name" value="Exo_endo_phos"/>
    <property type="match status" value="1"/>
</dbReference>
<protein>
    <submittedName>
        <fullName evidence="3">Reverse transcriptase</fullName>
    </submittedName>
</protein>
<keyword evidence="3" id="KW-0695">RNA-directed DNA polymerase</keyword>
<dbReference type="EMBL" id="AWWV01012738">
    <property type="protein sequence ID" value="OMO64639.1"/>
    <property type="molecule type" value="Genomic_DNA"/>
</dbReference>
<dbReference type="InterPro" id="IPR025558">
    <property type="entry name" value="DUF4283"/>
</dbReference>
<dbReference type="InterPro" id="IPR005135">
    <property type="entry name" value="Endo/exonuclease/phosphatase"/>
</dbReference>
<comment type="caution">
    <text evidence="3">The sequence shown here is derived from an EMBL/GenBank/DDBJ whole genome shotgun (WGS) entry which is preliminary data.</text>
</comment>
<keyword evidence="3" id="KW-0548">Nucleotidyltransferase</keyword>
<evidence type="ECO:0000259" key="2">
    <source>
        <dbReference type="PROSITE" id="PS50878"/>
    </source>
</evidence>
<dbReference type="Pfam" id="PF00078">
    <property type="entry name" value="RVT_1"/>
    <property type="match status" value="1"/>
</dbReference>
<dbReference type="InterPro" id="IPR000477">
    <property type="entry name" value="RT_dom"/>
</dbReference>
<dbReference type="Gene3D" id="3.30.420.10">
    <property type="entry name" value="Ribonuclease H-like superfamily/Ribonuclease H"/>
    <property type="match status" value="1"/>
</dbReference>
<accession>A0A1R3H2S5</accession>
<dbReference type="Pfam" id="PF13456">
    <property type="entry name" value="RVT_3"/>
    <property type="match status" value="1"/>
</dbReference>